<accession>A0A8J2K1G7</accession>
<protein>
    <recommendedName>
        <fullName evidence="3">Gag protein</fullName>
    </recommendedName>
</protein>
<evidence type="ECO:0000313" key="1">
    <source>
        <dbReference type="EMBL" id="CAG7731453.1"/>
    </source>
</evidence>
<proteinExistence type="predicted"/>
<evidence type="ECO:0000313" key="2">
    <source>
        <dbReference type="Proteomes" id="UP000708208"/>
    </source>
</evidence>
<gene>
    <name evidence="1" type="ORF">AFUS01_LOCUS20040</name>
</gene>
<reference evidence="1" key="1">
    <citation type="submission" date="2021-06" db="EMBL/GenBank/DDBJ databases">
        <authorList>
            <person name="Hodson N. C."/>
            <person name="Mongue J. A."/>
            <person name="Jaron S. K."/>
        </authorList>
    </citation>
    <scope>NUCLEOTIDE SEQUENCE</scope>
</reference>
<evidence type="ECO:0008006" key="3">
    <source>
        <dbReference type="Google" id="ProtNLM"/>
    </source>
</evidence>
<dbReference type="AlphaFoldDB" id="A0A8J2K1G7"/>
<dbReference type="InterPro" id="IPR005312">
    <property type="entry name" value="DUF1759"/>
</dbReference>
<keyword evidence="2" id="KW-1185">Reference proteome</keyword>
<comment type="caution">
    <text evidence="1">The sequence shown here is derived from an EMBL/GenBank/DDBJ whole genome shotgun (WGS) entry which is preliminary data.</text>
</comment>
<dbReference type="Pfam" id="PF03564">
    <property type="entry name" value="DUF1759"/>
    <property type="match status" value="1"/>
</dbReference>
<name>A0A8J2K1G7_9HEXA</name>
<dbReference type="OrthoDB" id="7444419at2759"/>
<dbReference type="Proteomes" id="UP000708208">
    <property type="component" value="Unassembled WGS sequence"/>
</dbReference>
<organism evidence="1 2">
    <name type="scientific">Allacma fusca</name>
    <dbReference type="NCBI Taxonomy" id="39272"/>
    <lineage>
        <taxon>Eukaryota</taxon>
        <taxon>Metazoa</taxon>
        <taxon>Ecdysozoa</taxon>
        <taxon>Arthropoda</taxon>
        <taxon>Hexapoda</taxon>
        <taxon>Collembola</taxon>
        <taxon>Symphypleona</taxon>
        <taxon>Sminthuridae</taxon>
        <taxon>Allacma</taxon>
    </lineage>
</organism>
<dbReference type="PANTHER" id="PTHR22954">
    <property type="entry name" value="RETROVIRAL PROTEASE-RELATED"/>
    <property type="match status" value="1"/>
</dbReference>
<dbReference type="PANTHER" id="PTHR22954:SF3">
    <property type="entry name" value="PROTEIN CBG08539"/>
    <property type="match status" value="1"/>
</dbReference>
<sequence length="212" mass="24171">MGRLEQPLLVQQEKQRIIAEARARAQFPVILPATAGAATTIPTIGSQRAKLPELQVPKFSGKAEDWLMFRNRFSQAIDKRADLWDADKLQYILSYLQGKPSSMLAAVALEDKNYGPAWAQLQVRYEHKRELISKYILRMVQQSEVKERNATTISQLICNFNNAMDALRSLGRPVDQWGDWVVATICSKLDPTTKCRFFQSLPDEEMSPWTTL</sequence>
<dbReference type="EMBL" id="CAJVCH010213190">
    <property type="protein sequence ID" value="CAG7731453.1"/>
    <property type="molecule type" value="Genomic_DNA"/>
</dbReference>